<dbReference type="GO" id="GO:0005524">
    <property type="term" value="F:ATP binding"/>
    <property type="evidence" value="ECO:0007669"/>
    <property type="project" value="UniProtKB-UniRule"/>
</dbReference>
<dbReference type="Pfam" id="PF08544">
    <property type="entry name" value="GHMP_kinases_C"/>
    <property type="match status" value="1"/>
</dbReference>
<evidence type="ECO:0000256" key="3">
    <source>
        <dbReference type="ARBA" id="ARBA00012078"/>
    </source>
</evidence>
<dbReference type="GO" id="GO:0005737">
    <property type="term" value="C:cytoplasm"/>
    <property type="evidence" value="ECO:0007669"/>
    <property type="project" value="UniProtKB-SubCell"/>
</dbReference>
<dbReference type="AlphaFoldDB" id="A0A2A9D0Y4"/>
<dbReference type="Gene3D" id="3.30.70.890">
    <property type="entry name" value="GHMP kinase, C-terminal domain"/>
    <property type="match status" value="1"/>
</dbReference>
<keyword evidence="10 13" id="KW-0067">ATP-binding</keyword>
<keyword evidence="7 13" id="KW-0791">Threonine biosynthesis</keyword>
<dbReference type="UniPathway" id="UPA00050">
    <property type="reaction ID" value="UER00064"/>
</dbReference>
<dbReference type="Proteomes" id="UP000224915">
    <property type="component" value="Unassembled WGS sequence"/>
</dbReference>
<organism evidence="16 17">
    <name type="scientific">Serinibacter salmoneus</name>
    <dbReference type="NCBI Taxonomy" id="556530"/>
    <lineage>
        <taxon>Bacteria</taxon>
        <taxon>Bacillati</taxon>
        <taxon>Actinomycetota</taxon>
        <taxon>Actinomycetes</taxon>
        <taxon>Micrococcales</taxon>
        <taxon>Beutenbergiaceae</taxon>
        <taxon>Serinibacter</taxon>
    </lineage>
</organism>
<comment type="caution">
    <text evidence="16">The sequence shown here is derived from an EMBL/GenBank/DDBJ whole genome shotgun (WGS) entry which is preliminary data.</text>
</comment>
<dbReference type="RefSeq" id="WP_098469310.1">
    <property type="nucleotide sequence ID" value="NZ_PDJD01000001.1"/>
</dbReference>
<dbReference type="PIRSF" id="PIRSF000676">
    <property type="entry name" value="Homoser_kin"/>
    <property type="match status" value="1"/>
</dbReference>
<dbReference type="NCBIfam" id="TIGR00191">
    <property type="entry name" value="thrB"/>
    <property type="match status" value="1"/>
</dbReference>
<evidence type="ECO:0000313" key="16">
    <source>
        <dbReference type="EMBL" id="PFG20303.1"/>
    </source>
</evidence>
<dbReference type="Gene3D" id="3.30.230.10">
    <property type="match status" value="1"/>
</dbReference>
<evidence type="ECO:0000256" key="1">
    <source>
        <dbReference type="ARBA" id="ARBA00005015"/>
    </source>
</evidence>
<sequence>MRIVTDSVRVRVPATSANLGPGFDAFGLALELHDVVRVRATASATRTHVTGEGAETVPDGEDHLVVRAVRAGLEHVGAPQVGLELSAHNQIPHGRGLGSSAAAVVAGLMAARGMISEPEALDDAVILDLATAWEGHPDNAAATILGGATLTWLPQGAGDHGVVGPQDLAAGAPPVRVGVTPVAVAADLVTTVFIPAHPVATRVARSVLPPAVPHADAAFNAARAALLLLALGGRSDLALEATADRLHQPYRGEVLPESMELVHWLREQGLPAVISGAGPTVLVLGTVPPTLRRAAERGGWDARALGVDRVGATLGQADTR</sequence>
<keyword evidence="6 13" id="KW-0808">Transferase</keyword>
<dbReference type="SUPFAM" id="SSF55060">
    <property type="entry name" value="GHMP Kinase, C-terminal domain"/>
    <property type="match status" value="1"/>
</dbReference>
<keyword evidence="13" id="KW-0963">Cytoplasm</keyword>
<proteinExistence type="inferred from homology"/>
<dbReference type="InterPro" id="IPR014721">
    <property type="entry name" value="Ribsml_uS5_D2-typ_fold_subgr"/>
</dbReference>
<dbReference type="InterPro" id="IPR006203">
    <property type="entry name" value="GHMP_knse_ATP-bd_CS"/>
</dbReference>
<comment type="subcellular location">
    <subcellularLocation>
        <location evidence="13">Cytoplasm</location>
    </subcellularLocation>
</comment>
<dbReference type="InterPro" id="IPR013750">
    <property type="entry name" value="GHMP_kinase_C_dom"/>
</dbReference>
<evidence type="ECO:0000256" key="6">
    <source>
        <dbReference type="ARBA" id="ARBA00022679"/>
    </source>
</evidence>
<dbReference type="InterPro" id="IPR036554">
    <property type="entry name" value="GHMP_kinase_C_sf"/>
</dbReference>
<evidence type="ECO:0000256" key="13">
    <source>
        <dbReference type="HAMAP-Rule" id="MF_00384"/>
    </source>
</evidence>
<reference evidence="16 17" key="1">
    <citation type="submission" date="2017-10" db="EMBL/GenBank/DDBJ databases">
        <title>Sequencing the genomes of 1000 actinobacteria strains.</title>
        <authorList>
            <person name="Klenk H.-P."/>
        </authorList>
    </citation>
    <scope>NUCLEOTIDE SEQUENCE [LARGE SCALE GENOMIC DNA]</scope>
    <source>
        <strain evidence="16 17">DSM 21801</strain>
    </source>
</reference>
<evidence type="ECO:0000256" key="12">
    <source>
        <dbReference type="ARBA" id="ARBA00049954"/>
    </source>
</evidence>
<dbReference type="InterPro" id="IPR006204">
    <property type="entry name" value="GHMP_kinase_N_dom"/>
</dbReference>
<name>A0A2A9D0Y4_9MICO</name>
<evidence type="ECO:0000256" key="7">
    <source>
        <dbReference type="ARBA" id="ARBA00022697"/>
    </source>
</evidence>
<feature type="domain" description="GHMP kinase N-terminal" evidence="14">
    <location>
        <begin position="64"/>
        <end position="147"/>
    </location>
</feature>
<dbReference type="GO" id="GO:0009088">
    <property type="term" value="P:threonine biosynthetic process"/>
    <property type="evidence" value="ECO:0007669"/>
    <property type="project" value="UniProtKB-UniRule"/>
</dbReference>
<evidence type="ECO:0000313" key="17">
    <source>
        <dbReference type="Proteomes" id="UP000224915"/>
    </source>
</evidence>
<feature type="binding site" evidence="13">
    <location>
        <begin position="92"/>
        <end position="102"/>
    </location>
    <ligand>
        <name>ATP</name>
        <dbReference type="ChEBI" id="CHEBI:30616"/>
    </ligand>
</feature>
<dbReference type="OrthoDB" id="9769912at2"/>
<protein>
    <recommendedName>
        <fullName evidence="4 13">Homoserine kinase</fullName>
        <shortName evidence="13">HK</shortName>
        <shortName evidence="13">HSK</shortName>
        <ecNumber evidence="3 13">2.7.1.39</ecNumber>
    </recommendedName>
</protein>
<evidence type="ECO:0000259" key="14">
    <source>
        <dbReference type="Pfam" id="PF00288"/>
    </source>
</evidence>
<comment type="similarity">
    <text evidence="2 13">Belongs to the GHMP kinase family. Homoserine kinase subfamily.</text>
</comment>
<evidence type="ECO:0000256" key="4">
    <source>
        <dbReference type="ARBA" id="ARBA00017858"/>
    </source>
</evidence>
<dbReference type="PANTHER" id="PTHR20861">
    <property type="entry name" value="HOMOSERINE/4-DIPHOSPHOCYTIDYL-2-C-METHYL-D-ERYTHRITOL KINASE"/>
    <property type="match status" value="1"/>
</dbReference>
<evidence type="ECO:0000256" key="5">
    <source>
        <dbReference type="ARBA" id="ARBA00022605"/>
    </source>
</evidence>
<evidence type="ECO:0000259" key="15">
    <source>
        <dbReference type="Pfam" id="PF08544"/>
    </source>
</evidence>
<dbReference type="Pfam" id="PF00288">
    <property type="entry name" value="GHMP_kinases_N"/>
    <property type="match status" value="1"/>
</dbReference>
<dbReference type="SUPFAM" id="SSF54211">
    <property type="entry name" value="Ribosomal protein S5 domain 2-like"/>
    <property type="match status" value="1"/>
</dbReference>
<dbReference type="GO" id="GO:0004413">
    <property type="term" value="F:homoserine kinase activity"/>
    <property type="evidence" value="ECO:0007669"/>
    <property type="project" value="UniProtKB-UniRule"/>
</dbReference>
<dbReference type="PRINTS" id="PR00958">
    <property type="entry name" value="HOMSERKINASE"/>
</dbReference>
<dbReference type="EC" id="2.7.1.39" evidence="3 13"/>
<comment type="function">
    <text evidence="12 13">Catalyzes the ATP-dependent phosphorylation of L-homoserine to L-homoserine phosphate.</text>
</comment>
<comment type="catalytic activity">
    <reaction evidence="11 13">
        <text>L-homoserine + ATP = O-phospho-L-homoserine + ADP + H(+)</text>
        <dbReference type="Rhea" id="RHEA:13985"/>
        <dbReference type="ChEBI" id="CHEBI:15378"/>
        <dbReference type="ChEBI" id="CHEBI:30616"/>
        <dbReference type="ChEBI" id="CHEBI:57476"/>
        <dbReference type="ChEBI" id="CHEBI:57590"/>
        <dbReference type="ChEBI" id="CHEBI:456216"/>
        <dbReference type="EC" id="2.7.1.39"/>
    </reaction>
</comment>
<keyword evidence="17" id="KW-1185">Reference proteome</keyword>
<evidence type="ECO:0000256" key="10">
    <source>
        <dbReference type="ARBA" id="ARBA00022840"/>
    </source>
</evidence>
<keyword evidence="8 13" id="KW-0547">Nucleotide-binding</keyword>
<accession>A0A2A9D0Y4</accession>
<evidence type="ECO:0000256" key="2">
    <source>
        <dbReference type="ARBA" id="ARBA00007370"/>
    </source>
</evidence>
<feature type="domain" description="GHMP kinase C-terminal" evidence="15">
    <location>
        <begin position="237"/>
        <end position="285"/>
    </location>
</feature>
<gene>
    <name evidence="13" type="primary">thrB</name>
    <name evidence="16" type="ORF">ATL40_1900</name>
</gene>
<keyword evidence="5 13" id="KW-0028">Amino-acid biosynthesis</keyword>
<keyword evidence="9 13" id="KW-0418">Kinase</keyword>
<evidence type="ECO:0000256" key="9">
    <source>
        <dbReference type="ARBA" id="ARBA00022777"/>
    </source>
</evidence>
<evidence type="ECO:0000256" key="8">
    <source>
        <dbReference type="ARBA" id="ARBA00022741"/>
    </source>
</evidence>
<dbReference type="PROSITE" id="PS00627">
    <property type="entry name" value="GHMP_KINASES_ATP"/>
    <property type="match status" value="1"/>
</dbReference>
<comment type="pathway">
    <text evidence="1 13">Amino-acid biosynthesis; L-threonine biosynthesis; L-threonine from L-aspartate: step 4/5.</text>
</comment>
<dbReference type="EMBL" id="PDJD01000001">
    <property type="protein sequence ID" value="PFG20303.1"/>
    <property type="molecule type" value="Genomic_DNA"/>
</dbReference>
<dbReference type="PANTHER" id="PTHR20861:SF1">
    <property type="entry name" value="HOMOSERINE KINASE"/>
    <property type="match status" value="1"/>
</dbReference>
<evidence type="ECO:0000256" key="11">
    <source>
        <dbReference type="ARBA" id="ARBA00049375"/>
    </source>
</evidence>
<dbReference type="InterPro" id="IPR000870">
    <property type="entry name" value="Homoserine_kinase"/>
</dbReference>
<dbReference type="HAMAP" id="MF_00384">
    <property type="entry name" value="Homoser_kinase"/>
    <property type="match status" value="1"/>
</dbReference>
<dbReference type="InterPro" id="IPR020568">
    <property type="entry name" value="Ribosomal_Su5_D2-typ_SF"/>
</dbReference>